<keyword evidence="1" id="KW-0812">Transmembrane</keyword>
<reference evidence="2" key="1">
    <citation type="submission" date="2022-05" db="EMBL/GenBank/DDBJ databases">
        <title>The Musa troglodytarum L. genome provides insights into the mechanism of non-climacteric behaviour and enrichment of carotenoids.</title>
        <authorList>
            <person name="Wang J."/>
        </authorList>
    </citation>
    <scope>NUCLEOTIDE SEQUENCE</scope>
    <source>
        <tissue evidence="2">Leaf</tissue>
    </source>
</reference>
<evidence type="ECO:0000256" key="1">
    <source>
        <dbReference type="SAM" id="Phobius"/>
    </source>
</evidence>
<protein>
    <submittedName>
        <fullName evidence="2">Inositol-pentakisphosphate 2-kinase</fullName>
    </submittedName>
</protein>
<keyword evidence="1" id="KW-1133">Transmembrane helix</keyword>
<feature type="transmembrane region" description="Helical" evidence="1">
    <location>
        <begin position="84"/>
        <end position="110"/>
    </location>
</feature>
<evidence type="ECO:0000313" key="3">
    <source>
        <dbReference type="Proteomes" id="UP001055439"/>
    </source>
</evidence>
<dbReference type="Proteomes" id="UP001055439">
    <property type="component" value="Chromosome 8"/>
</dbReference>
<gene>
    <name evidence="2" type="ORF">MUK42_30119</name>
</gene>
<name>A0A9E7KV19_9LILI</name>
<dbReference type="EMBL" id="CP097510">
    <property type="protein sequence ID" value="URE28220.1"/>
    <property type="molecule type" value="Genomic_DNA"/>
</dbReference>
<proteinExistence type="predicted"/>
<dbReference type="OrthoDB" id="272370at2759"/>
<keyword evidence="1" id="KW-0472">Membrane</keyword>
<keyword evidence="3" id="KW-1185">Reference proteome</keyword>
<sequence>MLVVKSYAEEEVNLKIPSPVGVALLTTRRPSFIRQATEERSSCLPLGEWFPELVIPSLLAPVPLHPRMTSDPAQPKPHTRPFSFFFGLSLHLLQVLLLVHASTFLSYPFFLERYAASIMQLVSGY</sequence>
<organism evidence="2 3">
    <name type="scientific">Musa troglodytarum</name>
    <name type="common">fe'i banana</name>
    <dbReference type="NCBI Taxonomy" id="320322"/>
    <lineage>
        <taxon>Eukaryota</taxon>
        <taxon>Viridiplantae</taxon>
        <taxon>Streptophyta</taxon>
        <taxon>Embryophyta</taxon>
        <taxon>Tracheophyta</taxon>
        <taxon>Spermatophyta</taxon>
        <taxon>Magnoliopsida</taxon>
        <taxon>Liliopsida</taxon>
        <taxon>Zingiberales</taxon>
        <taxon>Musaceae</taxon>
        <taxon>Musa</taxon>
    </lineage>
</organism>
<accession>A0A9E7KV19</accession>
<evidence type="ECO:0000313" key="2">
    <source>
        <dbReference type="EMBL" id="URE28220.1"/>
    </source>
</evidence>
<dbReference type="AlphaFoldDB" id="A0A9E7KV19"/>